<comment type="subcellular location">
    <subcellularLocation>
        <location evidence="2 18">Mitochondrion inner membrane</location>
        <topology evidence="2 18">Multi-pass membrane protein</topology>
    </subcellularLocation>
</comment>
<evidence type="ECO:0000256" key="15">
    <source>
        <dbReference type="ARBA" id="ARBA00023128"/>
    </source>
</evidence>
<comment type="catalytic activity">
    <reaction evidence="17 18">
        <text>a ubiquinone + NADH + 5 H(+)(in) = a ubiquinol + NAD(+) + 4 H(+)(out)</text>
        <dbReference type="Rhea" id="RHEA:29091"/>
        <dbReference type="Rhea" id="RHEA-COMP:9565"/>
        <dbReference type="Rhea" id="RHEA-COMP:9566"/>
        <dbReference type="ChEBI" id="CHEBI:15378"/>
        <dbReference type="ChEBI" id="CHEBI:16389"/>
        <dbReference type="ChEBI" id="CHEBI:17976"/>
        <dbReference type="ChEBI" id="CHEBI:57540"/>
        <dbReference type="ChEBI" id="CHEBI:57945"/>
        <dbReference type="EC" id="7.1.1.2"/>
    </reaction>
</comment>
<keyword evidence="13 18" id="KW-0520">NAD</keyword>
<feature type="transmembrane region" description="Helical" evidence="18">
    <location>
        <begin position="307"/>
        <end position="325"/>
    </location>
</feature>
<evidence type="ECO:0000259" key="19">
    <source>
        <dbReference type="Pfam" id="PF00361"/>
    </source>
</evidence>
<sequence length="328" mass="38735">MLFFNMMIIGTLISISAYNWMSMWMGLEINLLSIIPLFKSTLNQYSTESMIKYFLTQTLASIFILYIVINMMNKSELMTMNNFLNVMIMNSALLTKLGAAPFHWWFPEVMEGLDWKSNFLLLTWQKIAPSILLMYMMNTSFIMYIIIISSLIGGIMGLNQMSLRKLLTYSSINHMGWMLSSMMFFKTIWLNYFFIYSIINFNMISIFYYFNIYYMNQIHLIFTQNKLLKLMFMMNLFSLGGLPPFLGFYPKWLVLNMLISNQFYFISLILVVLTLITLFYYIRLTFSSLTLSMHEMYLNLNFKKKNILVANLIVLNSLPISMNLFNIL</sequence>
<keyword evidence="11 18" id="KW-0249">Electron transport</keyword>
<feature type="transmembrane region" description="Helical" evidence="18">
    <location>
        <begin position="166"/>
        <end position="185"/>
    </location>
</feature>
<feature type="transmembrane region" description="Helical" evidence="18">
    <location>
        <begin position="50"/>
        <end position="71"/>
    </location>
</feature>
<keyword evidence="8 18" id="KW-0812">Transmembrane</keyword>
<keyword evidence="10 18" id="KW-1278">Translocase</keyword>
<keyword evidence="15 18" id="KW-0496">Mitochondrion</keyword>
<evidence type="ECO:0000256" key="5">
    <source>
        <dbReference type="ARBA" id="ARBA00021008"/>
    </source>
</evidence>
<feature type="transmembrane region" description="Helical" evidence="18">
    <location>
        <begin position="127"/>
        <end position="154"/>
    </location>
</feature>
<organism evidence="20">
    <name type="scientific">Chaetocnema depressa</name>
    <dbReference type="NCBI Taxonomy" id="1425539"/>
    <lineage>
        <taxon>Eukaryota</taxon>
        <taxon>Metazoa</taxon>
        <taxon>Ecdysozoa</taxon>
        <taxon>Arthropoda</taxon>
        <taxon>Hexapoda</taxon>
        <taxon>Insecta</taxon>
        <taxon>Pterygota</taxon>
        <taxon>Neoptera</taxon>
        <taxon>Endopterygota</taxon>
        <taxon>Coleoptera</taxon>
        <taxon>Polyphaga</taxon>
        <taxon>Cucujiformia</taxon>
        <taxon>Chrysomeloidea</taxon>
        <taxon>Chrysomelidae</taxon>
        <taxon>Galerucinae</taxon>
        <taxon>Alticini</taxon>
        <taxon>Chaetocnemina</taxon>
        <taxon>Chaetocnema</taxon>
    </lineage>
</organism>
<evidence type="ECO:0000256" key="14">
    <source>
        <dbReference type="ARBA" id="ARBA00023075"/>
    </source>
</evidence>
<geneLocation type="mitochondrion" evidence="20"/>
<accession>A0A3G1GPF2</accession>
<keyword evidence="9 18" id="KW-0999">Mitochondrion inner membrane</keyword>
<evidence type="ECO:0000256" key="7">
    <source>
        <dbReference type="ARBA" id="ARBA00022660"/>
    </source>
</evidence>
<proteinExistence type="inferred from homology"/>
<feature type="transmembrane region" description="Helical" evidence="18">
    <location>
        <begin position="12"/>
        <end position="38"/>
    </location>
</feature>
<protein>
    <recommendedName>
        <fullName evidence="5 18">NADH-ubiquinone oxidoreductase chain 2</fullName>
        <ecNumber evidence="4 18">7.1.1.2</ecNumber>
    </recommendedName>
</protein>
<keyword evidence="7 18" id="KW-0679">Respiratory chain</keyword>
<evidence type="ECO:0000313" key="20">
    <source>
        <dbReference type="EMBL" id="APX39668.1"/>
    </source>
</evidence>
<feature type="domain" description="NADH:quinone oxidoreductase/Mrp antiporter transmembrane" evidence="19">
    <location>
        <begin position="17"/>
        <end position="277"/>
    </location>
</feature>
<dbReference type="EMBL" id="KX943408">
    <property type="protein sequence ID" value="APX39668.1"/>
    <property type="molecule type" value="Genomic_DNA"/>
</dbReference>
<dbReference type="InterPro" id="IPR050175">
    <property type="entry name" value="Complex_I_Subunit_2"/>
</dbReference>
<comment type="similarity">
    <text evidence="3 18">Belongs to the complex I subunit 2 family.</text>
</comment>
<evidence type="ECO:0000256" key="9">
    <source>
        <dbReference type="ARBA" id="ARBA00022792"/>
    </source>
</evidence>
<evidence type="ECO:0000256" key="8">
    <source>
        <dbReference type="ARBA" id="ARBA00022692"/>
    </source>
</evidence>
<evidence type="ECO:0000256" key="12">
    <source>
        <dbReference type="ARBA" id="ARBA00022989"/>
    </source>
</evidence>
<feature type="transmembrane region" description="Helical" evidence="18">
    <location>
        <begin position="83"/>
        <end position="107"/>
    </location>
</feature>
<gene>
    <name evidence="20" type="primary">nad2</name>
</gene>
<keyword evidence="16 18" id="KW-0472">Membrane</keyword>
<evidence type="ECO:0000256" key="17">
    <source>
        <dbReference type="ARBA" id="ARBA00049551"/>
    </source>
</evidence>
<feature type="transmembrane region" description="Helical" evidence="18">
    <location>
        <begin position="230"/>
        <end position="250"/>
    </location>
</feature>
<dbReference type="Pfam" id="PF00361">
    <property type="entry name" value="Proton_antipo_M"/>
    <property type="match status" value="1"/>
</dbReference>
<evidence type="ECO:0000256" key="2">
    <source>
        <dbReference type="ARBA" id="ARBA00004448"/>
    </source>
</evidence>
<dbReference type="GO" id="GO:0008137">
    <property type="term" value="F:NADH dehydrogenase (ubiquinone) activity"/>
    <property type="evidence" value="ECO:0007669"/>
    <property type="project" value="UniProtKB-EC"/>
</dbReference>
<name>A0A3G1GPF2_9CUCU</name>
<feature type="transmembrane region" description="Helical" evidence="18">
    <location>
        <begin position="262"/>
        <end position="286"/>
    </location>
</feature>
<dbReference type="PANTHER" id="PTHR46552:SF1">
    <property type="entry name" value="NADH-UBIQUINONE OXIDOREDUCTASE CHAIN 2"/>
    <property type="match status" value="1"/>
</dbReference>
<evidence type="ECO:0000256" key="13">
    <source>
        <dbReference type="ARBA" id="ARBA00023027"/>
    </source>
</evidence>
<dbReference type="PRINTS" id="PR01436">
    <property type="entry name" value="NADHDHGNASE2"/>
</dbReference>
<dbReference type="PANTHER" id="PTHR46552">
    <property type="entry name" value="NADH-UBIQUINONE OXIDOREDUCTASE CHAIN 2"/>
    <property type="match status" value="1"/>
</dbReference>
<dbReference type="GO" id="GO:0005743">
    <property type="term" value="C:mitochondrial inner membrane"/>
    <property type="evidence" value="ECO:0007669"/>
    <property type="project" value="UniProtKB-SubCell"/>
</dbReference>
<dbReference type="InterPro" id="IPR001750">
    <property type="entry name" value="ND/Mrp_TM"/>
</dbReference>
<evidence type="ECO:0000256" key="1">
    <source>
        <dbReference type="ARBA" id="ARBA00003257"/>
    </source>
</evidence>
<keyword evidence="14 18" id="KW-0830">Ubiquinone</keyword>
<comment type="function">
    <text evidence="1">Core subunit of the mitochondrial membrane respiratory chain NADH dehydrogenase (Complex I) that is believed to belong to the minimal assembly required for catalysis. Complex I functions in the transfer of electrons from NADH to the respiratory chain. The immediate electron acceptor for the enzyme is believed to be ubiquinone.</text>
</comment>
<evidence type="ECO:0000256" key="3">
    <source>
        <dbReference type="ARBA" id="ARBA00007012"/>
    </source>
</evidence>
<evidence type="ECO:0000256" key="18">
    <source>
        <dbReference type="RuleBase" id="RU003403"/>
    </source>
</evidence>
<dbReference type="GO" id="GO:0006120">
    <property type="term" value="P:mitochondrial electron transport, NADH to ubiquinone"/>
    <property type="evidence" value="ECO:0007669"/>
    <property type="project" value="InterPro"/>
</dbReference>
<reference evidence="20" key="1">
    <citation type="journal article" date="2015" name="Methods Ecol Evol 6">
        <title>Validating the power of mitochondrial metagenomics for community ecology and phylogenetics of complex assemblages.</title>
        <authorList>
            <person name="Gomez-Rodriguez C."/>
            <person name="Crampton-Platt A."/>
            <person name="Timmermans M.J.T.N."/>
            <person name="Baselga A."/>
            <person name="Vogler A.P."/>
        </authorList>
    </citation>
    <scope>NUCLEOTIDE SEQUENCE</scope>
</reference>
<comment type="function">
    <text evidence="18">Core subunit of the mitochondrial membrane respiratory chain NADH dehydrogenase (Complex I) which catalyzes electron transfer from NADH through the respiratory chain, using ubiquinone as an electron acceptor. Essential for the catalytic activity and assembly of complex I.</text>
</comment>
<dbReference type="InterPro" id="IPR003917">
    <property type="entry name" value="NADH_UbQ_OxRdtase_chain2"/>
</dbReference>
<evidence type="ECO:0000256" key="11">
    <source>
        <dbReference type="ARBA" id="ARBA00022982"/>
    </source>
</evidence>
<evidence type="ECO:0000256" key="4">
    <source>
        <dbReference type="ARBA" id="ARBA00012944"/>
    </source>
</evidence>
<evidence type="ECO:0000256" key="16">
    <source>
        <dbReference type="ARBA" id="ARBA00023136"/>
    </source>
</evidence>
<feature type="transmembrane region" description="Helical" evidence="18">
    <location>
        <begin position="191"/>
        <end position="210"/>
    </location>
</feature>
<dbReference type="AlphaFoldDB" id="A0A3G1GPF2"/>
<keyword evidence="6" id="KW-0813">Transport</keyword>
<keyword evidence="12 18" id="KW-1133">Transmembrane helix</keyword>
<evidence type="ECO:0000256" key="10">
    <source>
        <dbReference type="ARBA" id="ARBA00022967"/>
    </source>
</evidence>
<dbReference type="EC" id="7.1.1.2" evidence="4 18"/>
<evidence type="ECO:0000256" key="6">
    <source>
        <dbReference type="ARBA" id="ARBA00022448"/>
    </source>
</evidence>